<dbReference type="GO" id="GO:0016855">
    <property type="term" value="F:racemase and epimerase activity, acting on amino acids and derivatives"/>
    <property type="evidence" value="ECO:0007669"/>
    <property type="project" value="UniProtKB-UniRule"/>
</dbReference>
<evidence type="ECO:0000256" key="4">
    <source>
        <dbReference type="ARBA" id="ARBA00022598"/>
    </source>
</evidence>
<evidence type="ECO:0000256" key="6">
    <source>
        <dbReference type="ARBA" id="ARBA00022840"/>
    </source>
</evidence>
<comment type="catalytic activity">
    <reaction evidence="8">
        <text>UDP-N-acetyl-alpha-D-muramoyl-L-alanyl-L-glutamate + ATP + H2O = UDP-N-acetyl-alpha-D-muramoyl-L-alanyl-D-glutamate + AMP + diphosphate + H(+)</text>
        <dbReference type="Rhea" id="RHEA:58812"/>
        <dbReference type="ChEBI" id="CHEBI:15377"/>
        <dbReference type="ChEBI" id="CHEBI:15378"/>
        <dbReference type="ChEBI" id="CHEBI:30616"/>
        <dbReference type="ChEBI" id="CHEBI:33019"/>
        <dbReference type="ChEBI" id="CHEBI:83900"/>
        <dbReference type="ChEBI" id="CHEBI:142725"/>
        <dbReference type="ChEBI" id="CHEBI:456215"/>
        <dbReference type="EC" id="5.1.1.23"/>
    </reaction>
</comment>
<keyword evidence="3 7" id="KW-0963">Cytoplasm</keyword>
<evidence type="ECO:0000256" key="1">
    <source>
        <dbReference type="ARBA" id="ARBA00004496"/>
    </source>
</evidence>
<keyword evidence="7" id="KW-0961">Cell wall biogenesis/degradation</keyword>
<comment type="function">
    <text evidence="8">Cell wall formation. Catalyzes epimerization of the terminal L-glutamate in UDP-N-acetyl-alpha-D-muramoyl-L-alanyl-L-glutamate.</text>
</comment>
<dbReference type="UniPathway" id="UPA00219"/>
<evidence type="ECO:0000256" key="8">
    <source>
        <dbReference type="HAMAP-Rule" id="MF_02209"/>
    </source>
</evidence>
<comment type="function">
    <text evidence="7">Cell wall formation. Catalyzes the addition of glutamate to the nucleotide precursor UDP-N-acetylmuramoyl-L-alanine (UMA).</text>
</comment>
<gene>
    <name evidence="7" type="primary">murD</name>
    <name evidence="8" type="synonym">murL</name>
    <name evidence="12" type="ORF">A3D71_01675</name>
</gene>
<evidence type="ECO:0000256" key="2">
    <source>
        <dbReference type="ARBA" id="ARBA00004752"/>
    </source>
</evidence>
<dbReference type="Gene3D" id="3.90.190.20">
    <property type="entry name" value="Mur ligase, C-terminal domain"/>
    <property type="match status" value="1"/>
</dbReference>
<evidence type="ECO:0000259" key="9">
    <source>
        <dbReference type="Pfam" id="PF08245"/>
    </source>
</evidence>
<dbReference type="Pfam" id="PF26299">
    <property type="entry name" value="MurL_N"/>
    <property type="match status" value="1"/>
</dbReference>
<dbReference type="SUPFAM" id="SSF53244">
    <property type="entry name" value="MurD-like peptide ligases, peptide-binding domain"/>
    <property type="match status" value="1"/>
</dbReference>
<feature type="domain" description="MurL N-terminal" evidence="11">
    <location>
        <begin position="4"/>
        <end position="283"/>
    </location>
</feature>
<feature type="domain" description="Mur ligase central" evidence="9">
    <location>
        <begin position="521"/>
        <end position="649"/>
    </location>
</feature>
<dbReference type="PANTHER" id="PTHR43692:SF1">
    <property type="entry name" value="UDP-N-ACETYLMURAMOYLALANINE--D-GLUTAMATE LIGASE"/>
    <property type="match status" value="1"/>
</dbReference>
<dbReference type="GO" id="GO:0008360">
    <property type="term" value="P:regulation of cell shape"/>
    <property type="evidence" value="ECO:0007669"/>
    <property type="project" value="UniProtKB-KW"/>
</dbReference>
<dbReference type="HAMAP" id="MF_00639">
    <property type="entry name" value="MurD"/>
    <property type="match status" value="1"/>
</dbReference>
<keyword evidence="7" id="KW-0131">Cell cycle</keyword>
<comment type="catalytic activity">
    <reaction evidence="7">
        <text>UDP-N-acetyl-alpha-D-muramoyl-L-alanine + D-glutamate + ATP = UDP-N-acetyl-alpha-D-muramoyl-L-alanyl-D-glutamate + ADP + phosphate + H(+)</text>
        <dbReference type="Rhea" id="RHEA:16429"/>
        <dbReference type="ChEBI" id="CHEBI:15378"/>
        <dbReference type="ChEBI" id="CHEBI:29986"/>
        <dbReference type="ChEBI" id="CHEBI:30616"/>
        <dbReference type="ChEBI" id="CHEBI:43474"/>
        <dbReference type="ChEBI" id="CHEBI:83898"/>
        <dbReference type="ChEBI" id="CHEBI:83900"/>
        <dbReference type="ChEBI" id="CHEBI:456216"/>
        <dbReference type="EC" id="6.3.2.9"/>
    </reaction>
</comment>
<evidence type="ECO:0000259" key="10">
    <source>
        <dbReference type="Pfam" id="PF26298"/>
    </source>
</evidence>
<dbReference type="InterPro" id="IPR013221">
    <property type="entry name" value="Mur_ligase_cen"/>
</dbReference>
<evidence type="ECO:0000256" key="7">
    <source>
        <dbReference type="HAMAP-Rule" id="MF_00639"/>
    </source>
</evidence>
<dbReference type="Gene3D" id="3.40.1190.10">
    <property type="entry name" value="Mur-like, catalytic domain"/>
    <property type="match status" value="1"/>
</dbReference>
<keyword evidence="5 7" id="KW-0547">Nucleotide-binding</keyword>
<evidence type="ECO:0000313" key="12">
    <source>
        <dbReference type="EMBL" id="OGG65941.1"/>
    </source>
</evidence>
<dbReference type="InterPro" id="IPR005762">
    <property type="entry name" value="MurD"/>
</dbReference>
<feature type="binding site" evidence="7">
    <location>
        <begin position="523"/>
        <end position="529"/>
    </location>
    <ligand>
        <name>ATP</name>
        <dbReference type="ChEBI" id="CHEBI:30616"/>
    </ligand>
</feature>
<comment type="subcellular location">
    <subcellularLocation>
        <location evidence="1 7">Cytoplasm</location>
    </subcellularLocation>
</comment>
<comment type="pathway">
    <text evidence="2 7">Cell wall biogenesis; peptidoglycan biosynthesis.</text>
</comment>
<keyword evidence="7" id="KW-0573">Peptidoglycan synthesis</keyword>
<dbReference type="InterPro" id="IPR036615">
    <property type="entry name" value="Mur_ligase_C_dom_sf"/>
</dbReference>
<keyword evidence="8" id="KW-0413">Isomerase</keyword>
<comment type="similarity">
    <text evidence="7">Belongs to the MurCDEF family.</text>
</comment>
<dbReference type="PANTHER" id="PTHR43692">
    <property type="entry name" value="UDP-N-ACETYLMURAMOYLALANINE--D-GLUTAMATE LIGASE"/>
    <property type="match status" value="1"/>
</dbReference>
<dbReference type="Pfam" id="PF08245">
    <property type="entry name" value="Mur_ligase_M"/>
    <property type="match status" value="1"/>
</dbReference>
<keyword evidence="6 7" id="KW-0067">ATP-binding</keyword>
<dbReference type="InterPro" id="IPR036565">
    <property type="entry name" value="Mur-like_cat_sf"/>
</dbReference>
<dbReference type="NCBIfam" id="TIGR01087">
    <property type="entry name" value="murD"/>
    <property type="match status" value="1"/>
</dbReference>
<name>A0A1F6DWY8_9BACT</name>
<sequence length="836" mass="94046">MSNRATYFSYTSYVFSPKKKEIRFKYEIGFENAKPLTFVEVVKLPRVPDNKTPSTLLDALLSDVHLMLGISYYKLYCPPKIKMNRKLSRIQADFWSTVYRKGLGEFTYRNNLDLSSISFPNAKDVRAQVSDLKVKERALVGIGGGKDSVVAIELLKEEKYPQTGLIVETYTSHDIAKKVCEVAGIDSLTIRRVLDSKVLERLPGAYEGHIPISAVYAFLGLLSATLYGYRYVVVGNEHSSNFGNVEHHGEVVNHQWSKSAEFEGLFQSYVRQHLTPSITYFSIVRPFYEIRIAELFTKYSDYFFHFTGCNRKFKIDATQRPHGMWCAECPKCAFVFLMLAPFVPRDTLVRIFGRNMLDDRSLQPLFGDILGFGDMKPFDCVGTFDEARAALVLARASYTGSAIVLAFLPRIDGPDVLLKKVMETAKAPTIPARFRFCGMKNALILGYGKEGKATEAYLRKAYQQLELKTADEAQNPNYLNQQDGCDIIIKTPGIPKEKVRRHYVTATNIFFSRFPGTIIGITGSKGKSTTASLIYAILKEAGLSVQLAGNIGLPMLEILSGANEKSIAVVELSSYQLDDIEYSPHIAVVTNLFPDHMDYHTSLERYYSAKRNITKFQNSRDVFIYNKNIPELRNWVKNSRAKSVLFAQKLPLKKSEIPLLGEHNLDNVRAAVAVAKQFRIPEKIAARAIKAFKSLPHRLDLVGEFKGIRFYDDAISTTPESTIAALRAVSGIGTIFLGGFDRGYDFTELEKEIRAQKIKNIVLFPETGKRMFAARSGLNILETQNMEEAVRFAYEHTEAGSAAILSCASPSYGLWKNFEEKGDLFADIVRQMSNKA</sequence>
<dbReference type="AlphaFoldDB" id="A0A1F6DWY8"/>
<dbReference type="InterPro" id="IPR043689">
    <property type="entry name" value="MurL"/>
</dbReference>
<dbReference type="GO" id="GO:0005524">
    <property type="term" value="F:ATP binding"/>
    <property type="evidence" value="ECO:0007669"/>
    <property type="project" value="UniProtKB-UniRule"/>
</dbReference>
<dbReference type="HAMAP" id="MF_02209">
    <property type="entry name" value="MurL"/>
    <property type="match status" value="1"/>
</dbReference>
<keyword evidence="7" id="KW-0132">Cell division</keyword>
<evidence type="ECO:0000256" key="3">
    <source>
        <dbReference type="ARBA" id="ARBA00022490"/>
    </source>
</evidence>
<keyword evidence="7" id="KW-0133">Cell shape</keyword>
<accession>A0A1F6DWY8</accession>
<dbReference type="InterPro" id="IPR058741">
    <property type="entry name" value="MurL_C"/>
</dbReference>
<dbReference type="EMBL" id="MFLK01000025">
    <property type="protein sequence ID" value="OGG65941.1"/>
    <property type="molecule type" value="Genomic_DNA"/>
</dbReference>
<dbReference type="GO" id="GO:0005737">
    <property type="term" value="C:cytoplasm"/>
    <property type="evidence" value="ECO:0007669"/>
    <property type="project" value="UniProtKB-SubCell"/>
</dbReference>
<dbReference type="SUPFAM" id="SSF53623">
    <property type="entry name" value="MurD-like peptide ligases, catalytic domain"/>
    <property type="match status" value="1"/>
</dbReference>
<reference evidence="12 13" key="1">
    <citation type="journal article" date="2016" name="Nat. Commun.">
        <title>Thousands of microbial genomes shed light on interconnected biogeochemical processes in an aquifer system.</title>
        <authorList>
            <person name="Anantharaman K."/>
            <person name="Brown C.T."/>
            <person name="Hug L.A."/>
            <person name="Sharon I."/>
            <person name="Castelle C.J."/>
            <person name="Probst A.J."/>
            <person name="Thomas B.C."/>
            <person name="Singh A."/>
            <person name="Wilkins M.J."/>
            <person name="Karaoz U."/>
            <person name="Brodie E.L."/>
            <person name="Williams K.H."/>
            <person name="Hubbard S.S."/>
            <person name="Banfield J.F."/>
        </authorList>
    </citation>
    <scope>NUCLEOTIDE SEQUENCE [LARGE SCALE GENOMIC DNA]</scope>
</reference>
<dbReference type="Pfam" id="PF26298">
    <property type="entry name" value="MurL_epimerase_C"/>
    <property type="match status" value="1"/>
</dbReference>
<evidence type="ECO:0000256" key="5">
    <source>
        <dbReference type="ARBA" id="ARBA00022741"/>
    </source>
</evidence>
<proteinExistence type="inferred from homology"/>
<dbReference type="GO" id="GO:0051301">
    <property type="term" value="P:cell division"/>
    <property type="evidence" value="ECO:0007669"/>
    <property type="project" value="UniProtKB-KW"/>
</dbReference>
<dbReference type="EC" id="6.3.2.9" evidence="7"/>
<dbReference type="GO" id="GO:0009252">
    <property type="term" value="P:peptidoglycan biosynthetic process"/>
    <property type="evidence" value="ECO:0007669"/>
    <property type="project" value="UniProtKB-UniRule"/>
</dbReference>
<protein>
    <recommendedName>
        <fullName evidence="7 8">Multifunctional fusion protein</fullName>
    </recommendedName>
    <domain>
        <recommendedName>
            <fullName evidence="7">UDP-N-acetylmuramoylalanine--D-glutamate ligase</fullName>
            <ecNumber evidence="7">6.3.2.9</ecNumber>
        </recommendedName>
        <alternativeName>
            <fullName evidence="7">D-glutamic acid-adding enzyme</fullName>
        </alternativeName>
        <alternativeName>
            <fullName evidence="7">UDP-N-acetylmuramoyl-L-alanyl-D-glutamate synthetase</fullName>
        </alternativeName>
    </domain>
    <domain>
        <recommendedName>
            <fullName evidence="8">UDP-N-acetyl-alpha-D-muramoyl-L-alanyl-L-glutamate epimerase</fullName>
            <ecNumber evidence="8">5.1.1.23</ecNumber>
        </recommendedName>
        <alternativeName>
            <fullName evidence="8">UDP-MurNAc-L-Ala-L-Glu epimerase</fullName>
        </alternativeName>
    </domain>
</protein>
<dbReference type="EC" id="5.1.1.23" evidence="8"/>
<dbReference type="GO" id="GO:0071555">
    <property type="term" value="P:cell wall organization"/>
    <property type="evidence" value="ECO:0007669"/>
    <property type="project" value="UniProtKB-KW"/>
</dbReference>
<feature type="domain" description="MurL C-terminal" evidence="10">
    <location>
        <begin position="306"/>
        <end position="406"/>
    </location>
</feature>
<dbReference type="Proteomes" id="UP000177652">
    <property type="component" value="Unassembled WGS sequence"/>
</dbReference>
<dbReference type="GO" id="GO:0008764">
    <property type="term" value="F:UDP-N-acetylmuramoylalanine-D-glutamate ligase activity"/>
    <property type="evidence" value="ECO:0007669"/>
    <property type="project" value="UniProtKB-UniRule"/>
</dbReference>
<comment type="caution">
    <text evidence="12">The sequence shown here is derived from an EMBL/GenBank/DDBJ whole genome shotgun (WGS) entry which is preliminary data.</text>
</comment>
<comment type="similarity">
    <text evidence="8">Belongs to the MurL family.</text>
</comment>
<evidence type="ECO:0000313" key="13">
    <source>
        <dbReference type="Proteomes" id="UP000177652"/>
    </source>
</evidence>
<dbReference type="STRING" id="1798497.A3D71_01675"/>
<dbReference type="InterPro" id="IPR058740">
    <property type="entry name" value="MurL_N"/>
</dbReference>
<keyword evidence="4 7" id="KW-0436">Ligase</keyword>
<organism evidence="12 13">
    <name type="scientific">Candidatus Kaiserbacteria bacterium RIFCSPHIGHO2_02_FULL_55_20</name>
    <dbReference type="NCBI Taxonomy" id="1798497"/>
    <lineage>
        <taxon>Bacteria</taxon>
        <taxon>Candidatus Kaiseribacteriota</taxon>
    </lineage>
</organism>
<dbReference type="SUPFAM" id="SSF52402">
    <property type="entry name" value="Adenine nucleotide alpha hydrolases-like"/>
    <property type="match status" value="1"/>
</dbReference>
<evidence type="ECO:0000259" key="11">
    <source>
        <dbReference type="Pfam" id="PF26299"/>
    </source>
</evidence>